<dbReference type="InterPro" id="IPR044492">
    <property type="entry name" value="P_typ_ATPase_HD_dom"/>
</dbReference>
<dbReference type="FunFam" id="2.70.150.10:FF:000082">
    <property type="entry name" value="Cation-transporter ATPase I CtpI"/>
    <property type="match status" value="1"/>
</dbReference>
<evidence type="ECO:0000256" key="6">
    <source>
        <dbReference type="ARBA" id="ARBA00022840"/>
    </source>
</evidence>
<evidence type="ECO:0000256" key="11">
    <source>
        <dbReference type="ARBA" id="ARBA00038148"/>
    </source>
</evidence>
<dbReference type="Gene3D" id="2.70.150.10">
    <property type="entry name" value="Calcium-transporting ATPase, cytoplasmic transduction domain A"/>
    <property type="match status" value="1"/>
</dbReference>
<dbReference type="InterPro" id="IPR023214">
    <property type="entry name" value="HAD_sf"/>
</dbReference>
<dbReference type="PROSITE" id="PS00154">
    <property type="entry name" value="ATPASE_E1_E2"/>
    <property type="match status" value="1"/>
</dbReference>
<dbReference type="InterPro" id="IPR001757">
    <property type="entry name" value="P_typ_ATPase"/>
</dbReference>
<dbReference type="GO" id="GO:0005524">
    <property type="term" value="F:ATP binding"/>
    <property type="evidence" value="ECO:0007669"/>
    <property type="project" value="UniProtKB-KW"/>
</dbReference>
<dbReference type="InterPro" id="IPR018303">
    <property type="entry name" value="ATPase_P-typ_P_site"/>
</dbReference>
<dbReference type="CDD" id="cd07539">
    <property type="entry name" value="P-type_ATPase"/>
    <property type="match status" value="1"/>
</dbReference>
<dbReference type="SUPFAM" id="SSF81653">
    <property type="entry name" value="Calcium ATPase, transduction domain A"/>
    <property type="match status" value="1"/>
</dbReference>
<gene>
    <name evidence="17" type="ORF">B8W66_22280</name>
</gene>
<dbReference type="InterPro" id="IPR006068">
    <property type="entry name" value="ATPase_P-typ_cation-transptr_C"/>
</dbReference>
<keyword evidence="8" id="KW-1278">Translocase</keyword>
<organism evidence="17 18">
    <name type="scientific">Mycobacterium decipiens</name>
    <dbReference type="NCBI Taxonomy" id="1430326"/>
    <lineage>
        <taxon>Bacteria</taxon>
        <taxon>Bacillati</taxon>
        <taxon>Actinomycetota</taxon>
        <taxon>Actinomycetes</taxon>
        <taxon>Mycobacteriales</taxon>
        <taxon>Mycobacteriaceae</taxon>
        <taxon>Mycobacterium</taxon>
    </lineage>
</organism>
<dbReference type="GO" id="GO:0005388">
    <property type="term" value="F:P-type calcium transporter activity"/>
    <property type="evidence" value="ECO:0007669"/>
    <property type="project" value="TreeGrafter"/>
</dbReference>
<comment type="subcellular location">
    <subcellularLocation>
        <location evidence="1">Cell membrane</location>
        <topology evidence="1">Multi-pass membrane protein</topology>
    </subcellularLocation>
</comment>
<evidence type="ECO:0000313" key="17">
    <source>
        <dbReference type="EMBL" id="OSC36873.1"/>
    </source>
</evidence>
<evidence type="ECO:0000256" key="10">
    <source>
        <dbReference type="ARBA" id="ARBA00023136"/>
    </source>
</evidence>
<dbReference type="PRINTS" id="PR00119">
    <property type="entry name" value="CATATPASE"/>
</dbReference>
<dbReference type="STRING" id="1430326.B8W66_22280"/>
<feature type="domain" description="Cation-transporting P-type ATPase C-terminal" evidence="16">
    <location>
        <begin position="1435"/>
        <end position="1605"/>
    </location>
</feature>
<dbReference type="InterPro" id="IPR008250">
    <property type="entry name" value="ATPase_P-typ_transduc_dom_A_sf"/>
</dbReference>
<sequence length="1636" mass="168873">MKIPGIASVLGGVTDGVAQVVRVGAQTAVGGASRLRGSAADAVQTLASPVLDLTGPVVQSVAQTTGRAIGLGGSDNGSPDGITPPVRWHSKRRVHFDLDPLLPFPRWHEHAAVVEEPVRRIPGVGEAHVEGSLGRLVVELDDGADSDIVLDEVCDVVSAVAADIFLAGSVSSPTSAPFADPGNPLAILVPLTAAAMDLVAISAAVTGWVARLPAAPQTTRALAALINHQPRMVSLLESRLGRVGTDIALAATTAAANGLTQAVGTPLLDLVQRGLQISEATAHRRVWQHREPALASPKRPQAPVVPIISSAGAKSQQPRHSWAAAAAGEASHVVVGGSIDAAIDTAKGSMAGPVEEYVNQAANGSLIAAASALVAGGGTEDAAGAILAGVPRAAHMGRQAFAAVLGRGLADTGQLVLDPGALRRLDRVRVVVIDGAALRGDNRAVLHAQGDEPGWDDDRVYEVADALLHGEQAPEPDPDELPATGARLRWVPAQGPSATPAQGLEHADLIVDGHRVGSVDVGWEVDPYAIPLLQTAHRTGARVVLRHVSGTEDLSASVGSTHPPGTPLLGLVRDLRTDRGPVLLITALHRDFASTDTLAALAIADVGVALDDPRAATPWTADIITGTDLAAAVRILSALPVARAASQSAVHLAQGGTTLAGLLLVTGEQDRSNNPASFRRWLSPVNAAAATALLSGTWSAARVLRMPDPTPQPLTAWHALDPEIVYSRLTGGSLPLAVEPGIPAWRRFLDDLSYEPVVAPLRGPAQTLGQLAVATRHELADPLTPILAVGAAASAIVGSNIDALLVAGVMTVNAITGGVQRLRAEAAAAELFAEQDQLVRRVVVPAVATTRRRLEAARHATRTATVSAKSLRVGDVIDLAAPEVVPADARLLVAEDLEVDESFLTGESLPVDKQVEPVAVNDPDRASMLFEGSTIVAGHARAIVVATGVGTAAYRAISAVADVETAAGVQARLRELTSKVLPLTLAGGAAVTALALLRRASLRQAVADGVAIAVAAVPEGLPLVATLSQLAAAQRLTAHGALVRSPRTIEALGRVDTICFDKTGTLTENRLRVVCAVPRTTAPDSDPLPEITDARSADVLRAAARASTQPHNGEGHAHATDEAILTAASSLASSLSSQSDSEWTVLAEVPFESSRGYAAGIGRVGADGTPMLMLKGAPETILPRCRFADPDTEQQHAESLVHNLAEQGLRVLAVAQRTWENGTTDDDETDADAVEAAAHDLELIGYVGLADTARPSSRPLIEALVDAERNVVLITGDHPVTARAIARQLGLPADARVVTGAELALLDEEAHAKLAADVQVFARVSPEQKVQIVAALQRCGRVTAMVGDGANDAAAIRMADVGIGVSGRGSSAARGAADIVLTDDDLGVLIDALVEGRSMWAGVRDAVTILVGGNVGEVLFTIIGTAFGAGRAPVGTRQLLLVNLLTDMFPALAVAVTSQFAEPDEAEYETDEASEQAQRAHRRAVLTGPTPSLDAPLMRQIVNRGVVTAAGATAAWTIGRWTPGTERRTATMGLTALVTTQLAQTLLARRHSPLVIATALGSAGVLVGIIQTPVISHFFGCTPLGPVAWTGVFSATAGATAVSALAPKWLAYTVGVVAPDEQSEEQSDELEDPDTP</sequence>
<keyword evidence="10 14" id="KW-0472">Membrane</keyword>
<evidence type="ECO:0000256" key="4">
    <source>
        <dbReference type="ARBA" id="ARBA00022723"/>
    </source>
</evidence>
<dbReference type="PANTHER" id="PTHR24093:SF513">
    <property type="entry name" value="CATION-TRANSPORTING ATPASE I-RELATED"/>
    <property type="match status" value="1"/>
</dbReference>
<evidence type="ECO:0000256" key="7">
    <source>
        <dbReference type="ARBA" id="ARBA00022842"/>
    </source>
</evidence>
<dbReference type="Gene3D" id="1.20.1110.10">
    <property type="entry name" value="Calcium-transporting ATPase, transmembrane domain"/>
    <property type="match status" value="1"/>
</dbReference>
<dbReference type="OrthoDB" id="9814270at2"/>
<dbReference type="NCBIfam" id="TIGR01494">
    <property type="entry name" value="ATPase_P-type"/>
    <property type="match status" value="2"/>
</dbReference>
<dbReference type="SFLD" id="SFLDF00027">
    <property type="entry name" value="p-type_atpase"/>
    <property type="match status" value="1"/>
</dbReference>
<feature type="domain" description="P-type ATPase A" evidence="15">
    <location>
        <begin position="860"/>
        <end position="960"/>
    </location>
</feature>
<evidence type="ECO:0000256" key="3">
    <source>
        <dbReference type="ARBA" id="ARBA00022692"/>
    </source>
</evidence>
<dbReference type="Gene3D" id="3.40.1110.10">
    <property type="entry name" value="Calcium-transporting ATPase, cytoplasmic domain N"/>
    <property type="match status" value="1"/>
</dbReference>
<keyword evidence="3 14" id="KW-0812">Transmembrane</keyword>
<dbReference type="EMBL" id="NCXP01000050">
    <property type="protein sequence ID" value="OSC36873.1"/>
    <property type="molecule type" value="Genomic_DNA"/>
</dbReference>
<accession>A0A1X2LP63</accession>
<evidence type="ECO:0000256" key="9">
    <source>
        <dbReference type="ARBA" id="ARBA00022989"/>
    </source>
</evidence>
<dbReference type="GO" id="GO:0016887">
    <property type="term" value="F:ATP hydrolysis activity"/>
    <property type="evidence" value="ECO:0007669"/>
    <property type="project" value="InterPro"/>
</dbReference>
<evidence type="ECO:0000256" key="2">
    <source>
        <dbReference type="ARBA" id="ARBA00022475"/>
    </source>
</evidence>
<evidence type="ECO:0000259" key="16">
    <source>
        <dbReference type="Pfam" id="PF00689"/>
    </source>
</evidence>
<keyword evidence="5" id="KW-0547">Nucleotide-binding</keyword>
<dbReference type="RefSeq" id="WP_085327439.1">
    <property type="nucleotide sequence ID" value="NZ_NCXP01000050.1"/>
</dbReference>
<dbReference type="InterPro" id="IPR036412">
    <property type="entry name" value="HAD-like_sf"/>
</dbReference>
<evidence type="ECO:0000256" key="5">
    <source>
        <dbReference type="ARBA" id="ARBA00022741"/>
    </source>
</evidence>
<dbReference type="InterPro" id="IPR023298">
    <property type="entry name" value="ATPase_P-typ_TM_dom_sf"/>
</dbReference>
<comment type="caution">
    <text evidence="17">The sequence shown here is derived from an EMBL/GenBank/DDBJ whole genome shotgun (WGS) entry which is preliminary data.</text>
</comment>
<feature type="transmembrane region" description="Helical" evidence="14">
    <location>
        <begin position="1554"/>
        <end position="1575"/>
    </location>
</feature>
<dbReference type="SUPFAM" id="SSF81665">
    <property type="entry name" value="Calcium ATPase, transmembrane domain M"/>
    <property type="match status" value="1"/>
</dbReference>
<feature type="transmembrane region" description="Helical" evidence="14">
    <location>
        <begin position="1587"/>
        <end position="1606"/>
    </location>
</feature>
<evidence type="ECO:0000256" key="14">
    <source>
        <dbReference type="SAM" id="Phobius"/>
    </source>
</evidence>
<dbReference type="Pfam" id="PF00702">
    <property type="entry name" value="Hydrolase"/>
    <property type="match status" value="1"/>
</dbReference>
<keyword evidence="6" id="KW-0067">ATP-binding</keyword>
<dbReference type="Gene3D" id="3.40.50.1000">
    <property type="entry name" value="HAD superfamily/HAD-like"/>
    <property type="match status" value="1"/>
</dbReference>
<evidence type="ECO:0000256" key="1">
    <source>
        <dbReference type="ARBA" id="ARBA00004651"/>
    </source>
</evidence>
<keyword evidence="9 14" id="KW-1133">Transmembrane helix</keyword>
<dbReference type="SUPFAM" id="SSF56784">
    <property type="entry name" value="HAD-like"/>
    <property type="match status" value="1"/>
</dbReference>
<dbReference type="Pfam" id="PF00122">
    <property type="entry name" value="E1-E2_ATPase"/>
    <property type="match status" value="1"/>
</dbReference>
<comment type="catalytic activity">
    <reaction evidence="12">
        <text>ATP + H2O = ADP + phosphate + H(+)</text>
        <dbReference type="Rhea" id="RHEA:13065"/>
        <dbReference type="ChEBI" id="CHEBI:15377"/>
        <dbReference type="ChEBI" id="CHEBI:15378"/>
        <dbReference type="ChEBI" id="CHEBI:30616"/>
        <dbReference type="ChEBI" id="CHEBI:43474"/>
        <dbReference type="ChEBI" id="CHEBI:456216"/>
    </reaction>
</comment>
<proteinExistence type="inferred from homology"/>
<comment type="similarity">
    <text evidence="11">Belongs to the cation transport ATPase (P-type) (TC 3.A.3) family.</text>
</comment>
<evidence type="ECO:0000259" key="15">
    <source>
        <dbReference type="Pfam" id="PF00122"/>
    </source>
</evidence>
<dbReference type="PRINTS" id="PR00120">
    <property type="entry name" value="HATPASE"/>
</dbReference>
<reference evidence="17 18" key="1">
    <citation type="submission" date="2017-04" db="EMBL/GenBank/DDBJ databases">
        <title>The new phylogeny of genus Mycobacterium.</title>
        <authorList>
            <person name="Tortoli E."/>
            <person name="Trovato A."/>
            <person name="Cirillo D.M."/>
        </authorList>
    </citation>
    <scope>NUCLEOTIDE SEQUENCE [LARGE SCALE GENOMIC DNA]</scope>
    <source>
        <strain evidence="17 18">TBL 1200985</strain>
    </source>
</reference>
<keyword evidence="17" id="KW-0378">Hydrolase</keyword>
<protein>
    <recommendedName>
        <fullName evidence="13">Probable cation-transporting ATPase I</fullName>
    </recommendedName>
</protein>
<name>A0A1X2LP63_9MYCO</name>
<evidence type="ECO:0000256" key="12">
    <source>
        <dbReference type="ARBA" id="ARBA00049360"/>
    </source>
</evidence>
<dbReference type="PANTHER" id="PTHR24093">
    <property type="entry name" value="CATION TRANSPORTING ATPASE"/>
    <property type="match status" value="1"/>
</dbReference>
<keyword evidence="2" id="KW-1003">Cell membrane</keyword>
<dbReference type="SFLD" id="SFLDG00002">
    <property type="entry name" value="C1.7:_P-type_atpase_like"/>
    <property type="match status" value="1"/>
</dbReference>
<keyword evidence="7" id="KW-0460">Magnesium</keyword>
<dbReference type="Proteomes" id="UP000193247">
    <property type="component" value="Unassembled WGS sequence"/>
</dbReference>
<dbReference type="GO" id="GO:0046872">
    <property type="term" value="F:metal ion binding"/>
    <property type="evidence" value="ECO:0007669"/>
    <property type="project" value="UniProtKB-KW"/>
</dbReference>
<dbReference type="SFLD" id="SFLDS00003">
    <property type="entry name" value="Haloacid_Dehalogenase"/>
    <property type="match status" value="1"/>
</dbReference>
<evidence type="ECO:0000256" key="13">
    <source>
        <dbReference type="ARBA" id="ARBA00069455"/>
    </source>
</evidence>
<dbReference type="InterPro" id="IPR059000">
    <property type="entry name" value="ATPase_P-type_domA"/>
</dbReference>
<keyword evidence="18" id="KW-1185">Reference proteome</keyword>
<dbReference type="InterPro" id="IPR023299">
    <property type="entry name" value="ATPase_P-typ_cyto_dom_N"/>
</dbReference>
<keyword evidence="4" id="KW-0479">Metal-binding</keyword>
<dbReference type="GO" id="GO:0005886">
    <property type="term" value="C:plasma membrane"/>
    <property type="evidence" value="ECO:0007669"/>
    <property type="project" value="UniProtKB-SubCell"/>
</dbReference>
<evidence type="ECO:0000256" key="8">
    <source>
        <dbReference type="ARBA" id="ARBA00022967"/>
    </source>
</evidence>
<evidence type="ECO:0000313" key="18">
    <source>
        <dbReference type="Proteomes" id="UP000193247"/>
    </source>
</evidence>
<dbReference type="Pfam" id="PF00689">
    <property type="entry name" value="Cation_ATPase_C"/>
    <property type="match status" value="1"/>
</dbReference>